<protein>
    <submittedName>
        <fullName evidence="1">Uncharacterized protein</fullName>
    </submittedName>
</protein>
<comment type="caution">
    <text evidence="1">The sequence shown here is derived from an EMBL/GenBank/DDBJ whole genome shotgun (WGS) entry which is preliminary data.</text>
</comment>
<evidence type="ECO:0000313" key="1">
    <source>
        <dbReference type="EMBL" id="EMI24536.1"/>
    </source>
</evidence>
<sequence>MEERDKAKITTRSVSKDIPNKHVGLTEKAGALLTLRVMTCRDTVQSMNGSNC</sequence>
<dbReference type="AlphaFoldDB" id="M5RZ98"/>
<evidence type="ECO:0000313" key="2">
    <source>
        <dbReference type="Proteomes" id="UP000011996"/>
    </source>
</evidence>
<accession>M5RZ98</accession>
<proteinExistence type="predicted"/>
<dbReference type="Proteomes" id="UP000011996">
    <property type="component" value="Unassembled WGS sequence"/>
</dbReference>
<gene>
    <name evidence="1" type="ORF">RESH_04907</name>
</gene>
<reference evidence="1 2" key="1">
    <citation type="journal article" date="2013" name="Mar. Genomics">
        <title>Expression of sulfatases in Rhodopirellula baltica and the diversity of sulfatases in the genus Rhodopirellula.</title>
        <authorList>
            <person name="Wegner C.E."/>
            <person name="Richter-Heitmann T."/>
            <person name="Klindworth A."/>
            <person name="Klockow C."/>
            <person name="Richter M."/>
            <person name="Achstetter T."/>
            <person name="Glockner F.O."/>
            <person name="Harder J."/>
        </authorList>
    </citation>
    <scope>NUCLEOTIDE SEQUENCE [LARGE SCALE GENOMIC DNA]</scope>
    <source>
        <strain evidence="1 2">SH398</strain>
    </source>
</reference>
<name>M5RZ98_9BACT</name>
<dbReference type="EMBL" id="ANOF01000155">
    <property type="protein sequence ID" value="EMI24536.1"/>
    <property type="molecule type" value="Genomic_DNA"/>
</dbReference>
<dbReference type="PATRIC" id="fig|1263868.3.peg.5333"/>
<organism evidence="1 2">
    <name type="scientific">Rhodopirellula europaea SH398</name>
    <dbReference type="NCBI Taxonomy" id="1263868"/>
    <lineage>
        <taxon>Bacteria</taxon>
        <taxon>Pseudomonadati</taxon>
        <taxon>Planctomycetota</taxon>
        <taxon>Planctomycetia</taxon>
        <taxon>Pirellulales</taxon>
        <taxon>Pirellulaceae</taxon>
        <taxon>Rhodopirellula</taxon>
    </lineage>
</organism>